<proteinExistence type="predicted"/>
<evidence type="ECO:0000313" key="2">
    <source>
        <dbReference type="EMBL" id="GMT12313.1"/>
    </source>
</evidence>
<gene>
    <name evidence="2" type="ORF">PFISCL1PPCAC_3610</name>
</gene>
<accession>A0AAV5V1L4</accession>
<feature type="region of interest" description="Disordered" evidence="1">
    <location>
        <begin position="178"/>
        <end position="214"/>
    </location>
</feature>
<reference evidence="2" key="1">
    <citation type="submission" date="2023-10" db="EMBL/GenBank/DDBJ databases">
        <title>Genome assembly of Pristionchus species.</title>
        <authorList>
            <person name="Yoshida K."/>
            <person name="Sommer R.J."/>
        </authorList>
    </citation>
    <scope>NUCLEOTIDE SEQUENCE</scope>
    <source>
        <strain evidence="2">RS5133</strain>
    </source>
</reference>
<sequence length="317" mass="34360">MFGQFRTTIQTELNGGWKRGEKSLVFVSIKEVICQNLQKEVRGEAVRETDSLTFTHSLTPDPFLAVLIVLEGEADNVVLACLAVEGRSRGVREYLLGTENAEVAAELFLGRFLDEPLGKSGRGGGGLQHRISQLLGRASAIFRRRNVHFRAAHVEQLRCVLSHHSRPARTAALSTAINEGTMHSTDGEGRREGGRDGRRHNISSLDSAADTGVGGAERLRCQRLGHGRVRPGGVVGLGRAGQWLGRDRLVSVGRDVGPGGDDTVRAEGVRSHVGRGWRDNTSRLRCDSISAASCRNHHGLRSAGVSRREGGRDGTRL</sequence>
<dbReference type="EMBL" id="BTSY01000001">
    <property type="protein sequence ID" value="GMT12313.1"/>
    <property type="molecule type" value="Genomic_DNA"/>
</dbReference>
<dbReference type="Proteomes" id="UP001432322">
    <property type="component" value="Unassembled WGS sequence"/>
</dbReference>
<organism evidence="2 3">
    <name type="scientific">Pristionchus fissidentatus</name>
    <dbReference type="NCBI Taxonomy" id="1538716"/>
    <lineage>
        <taxon>Eukaryota</taxon>
        <taxon>Metazoa</taxon>
        <taxon>Ecdysozoa</taxon>
        <taxon>Nematoda</taxon>
        <taxon>Chromadorea</taxon>
        <taxon>Rhabditida</taxon>
        <taxon>Rhabditina</taxon>
        <taxon>Diplogasteromorpha</taxon>
        <taxon>Diplogasteroidea</taxon>
        <taxon>Neodiplogasteridae</taxon>
        <taxon>Pristionchus</taxon>
    </lineage>
</organism>
<evidence type="ECO:0000313" key="3">
    <source>
        <dbReference type="Proteomes" id="UP001432322"/>
    </source>
</evidence>
<dbReference type="AlphaFoldDB" id="A0AAV5V1L4"/>
<evidence type="ECO:0000256" key="1">
    <source>
        <dbReference type="SAM" id="MobiDB-lite"/>
    </source>
</evidence>
<protein>
    <submittedName>
        <fullName evidence="2">Uncharacterized protein</fullName>
    </submittedName>
</protein>
<feature type="non-terminal residue" evidence="2">
    <location>
        <position position="317"/>
    </location>
</feature>
<feature type="compositionally biased region" description="Basic and acidic residues" evidence="1">
    <location>
        <begin position="185"/>
        <end position="196"/>
    </location>
</feature>
<keyword evidence="3" id="KW-1185">Reference proteome</keyword>
<comment type="caution">
    <text evidence="2">The sequence shown here is derived from an EMBL/GenBank/DDBJ whole genome shotgun (WGS) entry which is preliminary data.</text>
</comment>
<name>A0AAV5V1L4_9BILA</name>